<name>A0ACC2BGT1_DIPCM</name>
<dbReference type="EMBL" id="CM055106">
    <property type="protein sequence ID" value="KAJ7529004.1"/>
    <property type="molecule type" value="Genomic_DNA"/>
</dbReference>
<protein>
    <submittedName>
        <fullName evidence="1">Uncharacterized protein</fullName>
    </submittedName>
</protein>
<gene>
    <name evidence="1" type="ORF">O6H91_15G029700</name>
</gene>
<sequence length="153" mass="17007">MRNTRYKTSSYDRKIAEIWLVARHPEVYEPCEDSYAIVDALLADRAQLLELQPKLRVEVGSGSGYVITSLALLLKGLDSVHFLATDINQTAAETTSRTLNNHAVKADVVVTDLLSGLENRFRGCVDVLLFNPPYVPTPEDEGLRVLLVHGLED</sequence>
<accession>A0ACC2BGT1</accession>
<organism evidence="1 2">
    <name type="scientific">Diphasiastrum complanatum</name>
    <name type="common">Issler's clubmoss</name>
    <name type="synonym">Lycopodium complanatum</name>
    <dbReference type="NCBI Taxonomy" id="34168"/>
    <lineage>
        <taxon>Eukaryota</taxon>
        <taxon>Viridiplantae</taxon>
        <taxon>Streptophyta</taxon>
        <taxon>Embryophyta</taxon>
        <taxon>Tracheophyta</taxon>
        <taxon>Lycopodiopsida</taxon>
        <taxon>Lycopodiales</taxon>
        <taxon>Lycopodiaceae</taxon>
        <taxon>Lycopodioideae</taxon>
        <taxon>Diphasiastrum</taxon>
    </lineage>
</organism>
<evidence type="ECO:0000313" key="2">
    <source>
        <dbReference type="Proteomes" id="UP001162992"/>
    </source>
</evidence>
<keyword evidence="2" id="KW-1185">Reference proteome</keyword>
<reference evidence="2" key="1">
    <citation type="journal article" date="2024" name="Proc. Natl. Acad. Sci. U.S.A.">
        <title>Extraordinary preservation of gene collinearity over three hundred million years revealed in homosporous lycophytes.</title>
        <authorList>
            <person name="Li C."/>
            <person name="Wickell D."/>
            <person name="Kuo L.Y."/>
            <person name="Chen X."/>
            <person name="Nie B."/>
            <person name="Liao X."/>
            <person name="Peng D."/>
            <person name="Ji J."/>
            <person name="Jenkins J."/>
            <person name="Williams M."/>
            <person name="Shu S."/>
            <person name="Plott C."/>
            <person name="Barry K."/>
            <person name="Rajasekar S."/>
            <person name="Grimwood J."/>
            <person name="Han X."/>
            <person name="Sun S."/>
            <person name="Hou Z."/>
            <person name="He W."/>
            <person name="Dai G."/>
            <person name="Sun C."/>
            <person name="Schmutz J."/>
            <person name="Leebens-Mack J.H."/>
            <person name="Li F.W."/>
            <person name="Wang L."/>
        </authorList>
    </citation>
    <scope>NUCLEOTIDE SEQUENCE [LARGE SCALE GENOMIC DNA]</scope>
    <source>
        <strain evidence="2">cv. PW_Plant_1</strain>
    </source>
</reference>
<proteinExistence type="predicted"/>
<comment type="caution">
    <text evidence="1">The sequence shown here is derived from an EMBL/GenBank/DDBJ whole genome shotgun (WGS) entry which is preliminary data.</text>
</comment>
<evidence type="ECO:0000313" key="1">
    <source>
        <dbReference type="EMBL" id="KAJ7529004.1"/>
    </source>
</evidence>
<dbReference type="Proteomes" id="UP001162992">
    <property type="component" value="Chromosome 15"/>
</dbReference>